<feature type="non-terminal residue" evidence="1">
    <location>
        <position position="110"/>
    </location>
</feature>
<keyword evidence="2" id="KW-1185">Reference proteome</keyword>
<organism evidence="1 2">
    <name type="scientific">Paraglomus brasilianum</name>
    <dbReference type="NCBI Taxonomy" id="144538"/>
    <lineage>
        <taxon>Eukaryota</taxon>
        <taxon>Fungi</taxon>
        <taxon>Fungi incertae sedis</taxon>
        <taxon>Mucoromycota</taxon>
        <taxon>Glomeromycotina</taxon>
        <taxon>Glomeromycetes</taxon>
        <taxon>Paraglomerales</taxon>
        <taxon>Paraglomeraceae</taxon>
        <taxon>Paraglomus</taxon>
    </lineage>
</organism>
<protein>
    <submittedName>
        <fullName evidence="1">9972_t:CDS:1</fullName>
    </submittedName>
</protein>
<comment type="caution">
    <text evidence="1">The sequence shown here is derived from an EMBL/GenBank/DDBJ whole genome shotgun (WGS) entry which is preliminary data.</text>
</comment>
<reference evidence="1" key="1">
    <citation type="submission" date="2021-06" db="EMBL/GenBank/DDBJ databases">
        <authorList>
            <person name="Kallberg Y."/>
            <person name="Tangrot J."/>
            <person name="Rosling A."/>
        </authorList>
    </citation>
    <scope>NUCLEOTIDE SEQUENCE</scope>
    <source>
        <strain evidence="1">BR232B</strain>
    </source>
</reference>
<gene>
    <name evidence="1" type="ORF">PBRASI_LOCUS4654</name>
</gene>
<name>A0A9N9AT79_9GLOM</name>
<sequence>MQTLQLNQTQLLATEGEVVQVTLLLQRTDEAARHTQEYADNVDLQKEIMSVVVSCILLKLKDQMIIGTGYRLQCTRRLWDLGRRYVFKKRNEQLIPHPYKYMFVLEIIPE</sequence>
<proteinExistence type="predicted"/>
<dbReference type="EMBL" id="CAJVPI010000496">
    <property type="protein sequence ID" value="CAG8542387.1"/>
    <property type="molecule type" value="Genomic_DNA"/>
</dbReference>
<evidence type="ECO:0000313" key="2">
    <source>
        <dbReference type="Proteomes" id="UP000789739"/>
    </source>
</evidence>
<evidence type="ECO:0000313" key="1">
    <source>
        <dbReference type="EMBL" id="CAG8542387.1"/>
    </source>
</evidence>
<dbReference type="Proteomes" id="UP000789739">
    <property type="component" value="Unassembled WGS sequence"/>
</dbReference>
<accession>A0A9N9AT79</accession>
<dbReference type="AlphaFoldDB" id="A0A9N9AT79"/>